<keyword evidence="1" id="KW-0677">Repeat</keyword>
<feature type="repeat" description="PPR" evidence="2">
    <location>
        <begin position="454"/>
        <end position="488"/>
    </location>
</feature>
<evidence type="ECO:0000313" key="3">
    <source>
        <dbReference type="EMBL" id="CBI34382.3"/>
    </source>
</evidence>
<feature type="repeat" description="PPR" evidence="2">
    <location>
        <begin position="521"/>
        <end position="551"/>
    </location>
</feature>
<evidence type="ECO:0008006" key="5">
    <source>
        <dbReference type="Google" id="ProtNLM"/>
    </source>
</evidence>
<dbReference type="GO" id="GO:0003723">
    <property type="term" value="F:RNA binding"/>
    <property type="evidence" value="ECO:0000318"/>
    <property type="project" value="GO_Central"/>
</dbReference>
<dbReference type="HOGENOM" id="CLU_002706_37_2_1"/>
<dbReference type="Pfam" id="PF13041">
    <property type="entry name" value="PPR_2"/>
    <property type="match status" value="2"/>
</dbReference>
<dbReference type="PaxDb" id="29760-VIT_02s0025g00290.t01"/>
<dbReference type="FunFam" id="1.25.40.10:FF:002551">
    <property type="entry name" value="Pentatricopeptide (PPR) repeat-containing protein-like"/>
    <property type="match status" value="1"/>
</dbReference>
<dbReference type="SMR" id="D7TV57"/>
<dbReference type="GO" id="GO:0009451">
    <property type="term" value="P:RNA modification"/>
    <property type="evidence" value="ECO:0000318"/>
    <property type="project" value="GO_Central"/>
</dbReference>
<evidence type="ECO:0000256" key="2">
    <source>
        <dbReference type="PROSITE-ProRule" id="PRU00708"/>
    </source>
</evidence>
<organism evidence="3 4">
    <name type="scientific">Vitis vinifera</name>
    <name type="common">Grape</name>
    <dbReference type="NCBI Taxonomy" id="29760"/>
    <lineage>
        <taxon>Eukaryota</taxon>
        <taxon>Viridiplantae</taxon>
        <taxon>Streptophyta</taxon>
        <taxon>Embryophyta</taxon>
        <taxon>Tracheophyta</taxon>
        <taxon>Spermatophyta</taxon>
        <taxon>Magnoliopsida</taxon>
        <taxon>eudicotyledons</taxon>
        <taxon>Gunneridae</taxon>
        <taxon>Pentapetalae</taxon>
        <taxon>rosids</taxon>
        <taxon>Vitales</taxon>
        <taxon>Vitaceae</taxon>
        <taxon>Viteae</taxon>
        <taxon>Vitis</taxon>
    </lineage>
</organism>
<dbReference type="Gramene" id="Vitis02g00031.t01">
    <property type="protein sequence ID" value="Vitis02g00031.t01.CDS"/>
    <property type="gene ID" value="Vitis02g00031"/>
</dbReference>
<evidence type="ECO:0000313" key="4">
    <source>
        <dbReference type="Proteomes" id="UP000009183"/>
    </source>
</evidence>
<keyword evidence="4" id="KW-1185">Reference proteome</keyword>
<dbReference type="PANTHER" id="PTHR47926">
    <property type="entry name" value="PENTATRICOPEPTIDE REPEAT-CONTAINING PROTEIN"/>
    <property type="match status" value="1"/>
</dbReference>
<proteinExistence type="predicted"/>
<dbReference type="Pfam" id="PF01535">
    <property type="entry name" value="PPR"/>
    <property type="match status" value="7"/>
</dbReference>
<dbReference type="AlphaFoldDB" id="D7TV57"/>
<dbReference type="FunFam" id="1.25.40.10:FF:000090">
    <property type="entry name" value="Pentatricopeptide repeat-containing protein, chloroplastic"/>
    <property type="match status" value="1"/>
</dbReference>
<dbReference type="InterPro" id="IPR046960">
    <property type="entry name" value="PPR_At4g14850-like_plant"/>
</dbReference>
<accession>D7TV57</accession>
<dbReference type="OrthoDB" id="647890at2759"/>
<dbReference type="PROSITE" id="PS51375">
    <property type="entry name" value="PPR"/>
    <property type="match status" value="4"/>
</dbReference>
<dbReference type="EMBL" id="FN596251">
    <property type="protein sequence ID" value="CBI34382.3"/>
    <property type="molecule type" value="Genomic_DNA"/>
</dbReference>
<evidence type="ECO:0000256" key="1">
    <source>
        <dbReference type="ARBA" id="ARBA00022737"/>
    </source>
</evidence>
<dbReference type="PANTHER" id="PTHR47926:SF513">
    <property type="entry name" value="PENTATRICOPEPTIDE REPEAT-CONTAINING PROTEIN"/>
    <property type="match status" value="1"/>
</dbReference>
<gene>
    <name evidence="3" type="ordered locus">VIT_02s0025g00290</name>
</gene>
<feature type="repeat" description="PPR" evidence="2">
    <location>
        <begin position="76"/>
        <end position="110"/>
    </location>
</feature>
<dbReference type="Pfam" id="PF20431">
    <property type="entry name" value="E_motif"/>
    <property type="match status" value="1"/>
</dbReference>
<dbReference type="NCBIfam" id="TIGR00756">
    <property type="entry name" value="PPR"/>
    <property type="match status" value="3"/>
</dbReference>
<dbReference type="InParanoid" id="D7TV57"/>
<dbReference type="KEGG" id="vvi:104881105"/>
<dbReference type="InterPro" id="IPR002885">
    <property type="entry name" value="PPR_rpt"/>
</dbReference>
<dbReference type="Proteomes" id="UP000009183">
    <property type="component" value="Chromosome 2"/>
</dbReference>
<dbReference type="InterPro" id="IPR011990">
    <property type="entry name" value="TPR-like_helical_dom_sf"/>
</dbReference>
<reference evidence="4" key="1">
    <citation type="journal article" date="2007" name="Nature">
        <title>The grapevine genome sequence suggests ancestral hexaploidization in major angiosperm phyla.</title>
        <authorList>
            <consortium name="The French-Italian Public Consortium for Grapevine Genome Characterization."/>
            <person name="Jaillon O."/>
            <person name="Aury J.-M."/>
            <person name="Noel B."/>
            <person name="Policriti A."/>
            <person name="Clepet C."/>
            <person name="Casagrande A."/>
            <person name="Choisne N."/>
            <person name="Aubourg S."/>
            <person name="Vitulo N."/>
            <person name="Jubin C."/>
            <person name="Vezzi A."/>
            <person name="Legeai F."/>
            <person name="Hugueney P."/>
            <person name="Dasilva C."/>
            <person name="Horner D."/>
            <person name="Mica E."/>
            <person name="Jublot D."/>
            <person name="Poulain J."/>
            <person name="Bruyere C."/>
            <person name="Billault A."/>
            <person name="Segurens B."/>
            <person name="Gouyvenoux M."/>
            <person name="Ugarte E."/>
            <person name="Cattonaro F."/>
            <person name="Anthouard V."/>
            <person name="Vico V."/>
            <person name="Del Fabbro C."/>
            <person name="Alaux M."/>
            <person name="Di Gaspero G."/>
            <person name="Dumas V."/>
            <person name="Felice N."/>
            <person name="Paillard S."/>
            <person name="Juman I."/>
            <person name="Moroldo M."/>
            <person name="Scalabrin S."/>
            <person name="Canaguier A."/>
            <person name="Le Clainche I."/>
            <person name="Malacrida G."/>
            <person name="Durand E."/>
            <person name="Pesole G."/>
            <person name="Laucou V."/>
            <person name="Chatelet P."/>
            <person name="Merdinoglu D."/>
            <person name="Delledonne M."/>
            <person name="Pezzotti M."/>
            <person name="Lecharny A."/>
            <person name="Scarpelli C."/>
            <person name="Artiguenave F."/>
            <person name="Pe M.E."/>
            <person name="Valle G."/>
            <person name="Morgante M."/>
            <person name="Caboche M."/>
            <person name="Adam-Blondon A.-F."/>
            <person name="Weissenbach J."/>
            <person name="Quetier F."/>
            <person name="Wincker P."/>
        </authorList>
    </citation>
    <scope>NUCLEOTIDE SEQUENCE [LARGE SCALE GENOMIC DNA]</scope>
    <source>
        <strain evidence="4">cv. Pinot noir / PN40024</strain>
    </source>
</reference>
<dbReference type="ExpressionAtlas" id="D7TV57">
    <property type="expression patterns" value="baseline and differential"/>
</dbReference>
<dbReference type="eggNOG" id="KOG4197">
    <property type="taxonomic scope" value="Eukaryota"/>
</dbReference>
<dbReference type="Gene3D" id="1.25.40.10">
    <property type="entry name" value="Tetratricopeptide repeat domain"/>
    <property type="match status" value="4"/>
</dbReference>
<dbReference type="InterPro" id="IPR046848">
    <property type="entry name" value="E_motif"/>
</dbReference>
<feature type="repeat" description="PPR" evidence="2">
    <location>
        <begin position="207"/>
        <end position="241"/>
    </location>
</feature>
<dbReference type="FunFam" id="1.25.40.10:FF:002555">
    <property type="entry name" value="Pentatricopeptide (PPR) repeat-containing protein-like"/>
    <property type="match status" value="1"/>
</dbReference>
<sequence length="705" mass="78913">MYSLQSLPLISSSSVHRPAPAKQPRLAEPRDKYPHIHTLSDSLTAVRVLSSCAANRDLRLGSCIHTNILKSGLHTNVFVANSLMDMYAKCGRIEDAAKLFDHMPDKTVVSWTSMMSGHCQRGAFDEVISIFWRMLETLQPNEYTLAVILQACAQKRDLKLVQLIHCHIIKTGFVMDAFLQNSLIDGYTKSGTLVAAEKLMKRLICRDVVSWTSVISGCVLNGMVEKALLFFFEMQEDGVSPNTVTILSILQACSLINEWQVFQWVHGLVMKAEWRENVFVMNSLVEMYSINGYFKEGFQIFCNFCFEGDGQYLSTETIATLLQGCSHSKCLKLGEQIHGYQIKHGFFPCTIVENSLIYMYAENERDDAAFQLFRKMSCRDIVSWNTMISSLVKGSSSYQALMLLSEVHSNGGSDMIYPDFVTILASIQACSSLASLQLGQVIHGYITRAGLICDIFVQNSLVDMYGKCGRLHLAEKVSEEMPVRDLGSWNSLIAAYGINGNGISALNVFKQLKNTGAHRPNAITFTNILSACAHAGLVAEGFEIFKSMKREYSLEPRIEHFACMVDLLGRAGRLEEAEAFIQKMPFEPGPEVWGALLGGCGLFGNLDIAERVAKKLYILEPKSRAWRVALSNVYASVNKWEDAAKVRAEMRRSEELQKEGGWSSVEVRGQEFRFMVGDTMHPEARMVYAVLKGINEHIRDACRIV</sequence>
<name>D7TV57_VITVI</name>
<protein>
    <recommendedName>
        <fullName evidence="5">Pentatricopeptide repeat-containing protein</fullName>
    </recommendedName>
</protein>
<dbReference type="OMA" id="EPSMEHF"/>